<dbReference type="STRING" id="454006.SAMN05421825_2551"/>
<dbReference type="PROSITE" id="PS51257">
    <property type="entry name" value="PROKAR_LIPOPROTEIN"/>
    <property type="match status" value="1"/>
</dbReference>
<organism evidence="1 2">
    <name type="scientific">Epilithonimonas hungarica</name>
    <dbReference type="NCBI Taxonomy" id="454006"/>
    <lineage>
        <taxon>Bacteria</taxon>
        <taxon>Pseudomonadati</taxon>
        <taxon>Bacteroidota</taxon>
        <taxon>Flavobacteriia</taxon>
        <taxon>Flavobacteriales</taxon>
        <taxon>Weeksellaceae</taxon>
        <taxon>Chryseobacterium group</taxon>
        <taxon>Epilithonimonas</taxon>
    </lineage>
</organism>
<dbReference type="Proteomes" id="UP000199203">
    <property type="component" value="Unassembled WGS sequence"/>
</dbReference>
<dbReference type="CDD" id="cd12105">
    <property type="entry name" value="HmuY"/>
    <property type="match status" value="1"/>
</dbReference>
<evidence type="ECO:0000313" key="1">
    <source>
        <dbReference type="EMBL" id="SDG05632.1"/>
    </source>
</evidence>
<proteinExistence type="predicted"/>
<accession>A0A1G7R4D1</accession>
<sequence>MKKLLFIVLSTTFILQSCLRDNEDPVSVSPIEGKITNPNVAGPTQPNQVWVDLSEVDAEGNPKQTLNRRTDWDLAFYSGDQFKVILNSSIVMAAGKIPNITDINQVKESDVAVLKTKVQVANFDPSNVAYVDDVKGNFPISPTAISEIAINDVDNAVYLLNMGKDIYSGGVPVGSITTVGDDRGWMKIQITRSGSTAYKIKYANVSDTSYKEYIINKNTDYNYSFFSLKNERELLIQPQKEKWDLCFTVFTNVIEGAGTYIYGDFVLDNIMGGAASYQVTIPSNVNATEYYNNFKASDIDMSKFNYTDHRTIGANWRNPVGTNGLETYGDRFYVLKDPEGFYFKIKFLRMTNDQGVRGFPQFEYKPL</sequence>
<dbReference type="EMBL" id="FNBH01000003">
    <property type="protein sequence ID" value="SDG05632.1"/>
    <property type="molecule type" value="Genomic_DNA"/>
</dbReference>
<protein>
    <submittedName>
        <fullName evidence="1">HmuY protein</fullName>
    </submittedName>
</protein>
<dbReference type="RefSeq" id="WP_089874331.1">
    <property type="nucleotide sequence ID" value="NZ_FNBH01000003.1"/>
</dbReference>
<dbReference type="OrthoDB" id="1091850at2"/>
<dbReference type="Pfam" id="PF14064">
    <property type="entry name" value="HmuY"/>
    <property type="match status" value="1"/>
</dbReference>
<name>A0A1G7R4D1_9FLAO</name>
<reference evidence="2" key="1">
    <citation type="submission" date="2016-10" db="EMBL/GenBank/DDBJ databases">
        <authorList>
            <person name="Varghese N."/>
            <person name="Submissions S."/>
        </authorList>
    </citation>
    <scope>NUCLEOTIDE SEQUENCE [LARGE SCALE GENOMIC DNA]</scope>
    <source>
        <strain evidence="2">DSM 19684</strain>
    </source>
</reference>
<evidence type="ECO:0000313" key="2">
    <source>
        <dbReference type="Proteomes" id="UP000199203"/>
    </source>
</evidence>
<dbReference type="InterPro" id="IPR025921">
    <property type="entry name" value="HmuY"/>
</dbReference>
<keyword evidence="2" id="KW-1185">Reference proteome</keyword>
<dbReference type="AlphaFoldDB" id="A0A1G7R4D1"/>
<gene>
    <name evidence="1" type="ORF">SAMN05421825_2551</name>
</gene>